<evidence type="ECO:0000313" key="1">
    <source>
        <dbReference type="EMBL" id="NZA28659.1"/>
    </source>
</evidence>
<dbReference type="AlphaFoldDB" id="A0A853JJB5"/>
<sequence>MISWAFIFEAPETDPGTDRLVIERGGVRSIVVAVPEQSAVVQVAVDLVRDGAQFIELCGGFEPVWAGRVVEATGGSVPVGCVGYAGGASIARLAGVFAPEE</sequence>
<accession>A0A853JJB5</accession>
<dbReference type="Pfam" id="PF20116">
    <property type="entry name" value="DUF6506"/>
    <property type="match status" value="1"/>
</dbReference>
<dbReference type="EMBL" id="JACCKA010000095">
    <property type="protein sequence ID" value="NZA28659.1"/>
    <property type="molecule type" value="Genomic_DNA"/>
</dbReference>
<proteinExistence type="predicted"/>
<gene>
    <name evidence="1" type="ORF">H0E84_19985</name>
</gene>
<evidence type="ECO:0000313" key="2">
    <source>
        <dbReference type="Proteomes" id="UP000578091"/>
    </source>
</evidence>
<protein>
    <submittedName>
        <fullName evidence="1">Uncharacterized protein</fullName>
    </submittedName>
</protein>
<comment type="caution">
    <text evidence="1">The sequence shown here is derived from an EMBL/GenBank/DDBJ whole genome shotgun (WGS) entry which is preliminary data.</text>
</comment>
<dbReference type="RefSeq" id="WP_180680422.1">
    <property type="nucleotide sequence ID" value="NZ_JACCKA010000095.1"/>
</dbReference>
<dbReference type="Proteomes" id="UP000578091">
    <property type="component" value="Unassembled WGS sequence"/>
</dbReference>
<reference evidence="1 2" key="1">
    <citation type="submission" date="2020-07" db="EMBL/GenBank/DDBJ databases">
        <title>Luteimonas sp. SJ-92.</title>
        <authorList>
            <person name="Huang X.-X."/>
            <person name="Xu L."/>
            <person name="Sun J.-Q."/>
        </authorList>
    </citation>
    <scope>NUCLEOTIDE SEQUENCE [LARGE SCALE GENOMIC DNA]</scope>
    <source>
        <strain evidence="1 2">SJ-92</strain>
    </source>
</reference>
<keyword evidence="2" id="KW-1185">Reference proteome</keyword>
<organism evidence="1 2">
    <name type="scientific">Luteimonas salinisoli</name>
    <dbReference type="NCBI Taxonomy" id="2752307"/>
    <lineage>
        <taxon>Bacteria</taxon>
        <taxon>Pseudomonadati</taxon>
        <taxon>Pseudomonadota</taxon>
        <taxon>Gammaproteobacteria</taxon>
        <taxon>Lysobacterales</taxon>
        <taxon>Lysobacteraceae</taxon>
        <taxon>Luteimonas</taxon>
    </lineage>
</organism>
<dbReference type="InterPro" id="IPR045441">
    <property type="entry name" value="DUF6506"/>
</dbReference>
<name>A0A853JJB5_9GAMM</name>